<dbReference type="Proteomes" id="UP000000657">
    <property type="component" value="Chromosome"/>
</dbReference>
<dbReference type="EMBL" id="CT573213">
    <property type="protein sequence ID" value="CAJ62475.1"/>
    <property type="molecule type" value="Genomic_DNA"/>
</dbReference>
<dbReference type="STRING" id="326424.FRAAL3832"/>
<keyword evidence="3" id="KW-1185">Reference proteome</keyword>
<dbReference type="KEGG" id="fal:FRAAL3832"/>
<organism evidence="2 3">
    <name type="scientific">Frankia alni (strain DSM 45986 / CECT 9034 / ACN14a)</name>
    <dbReference type="NCBI Taxonomy" id="326424"/>
    <lineage>
        <taxon>Bacteria</taxon>
        <taxon>Bacillati</taxon>
        <taxon>Actinomycetota</taxon>
        <taxon>Actinomycetes</taxon>
        <taxon>Frankiales</taxon>
        <taxon>Frankiaceae</taxon>
        <taxon>Frankia</taxon>
    </lineage>
</organism>
<proteinExistence type="predicted"/>
<dbReference type="HOGENOM" id="CLU_2616849_0_0_11"/>
<feature type="region of interest" description="Disordered" evidence="1">
    <location>
        <begin position="22"/>
        <end position="78"/>
    </location>
</feature>
<reference evidence="2 3" key="1">
    <citation type="journal article" date="2007" name="Genome Res.">
        <title>Genome characteristics of facultatively symbiotic Frankia sp. strains reflect host range and host plant biogeography.</title>
        <authorList>
            <person name="Normand P."/>
            <person name="Lapierre P."/>
            <person name="Tisa L.S."/>
            <person name="Gogarten J.P."/>
            <person name="Alloisio N."/>
            <person name="Bagnarol E."/>
            <person name="Bassi C.A."/>
            <person name="Berry A.M."/>
            <person name="Bickhart D.M."/>
            <person name="Choisne N."/>
            <person name="Couloux A."/>
            <person name="Cournoyer B."/>
            <person name="Cruveiller S."/>
            <person name="Daubin V."/>
            <person name="Demange N."/>
            <person name="Francino M.P."/>
            <person name="Goltsman E."/>
            <person name="Huang Y."/>
            <person name="Kopp O.R."/>
            <person name="Labarre L."/>
            <person name="Lapidus A."/>
            <person name="Lavire C."/>
            <person name="Marechal J."/>
            <person name="Martinez M."/>
            <person name="Mastronunzio J.E."/>
            <person name="Mullin B.C."/>
            <person name="Niemann J."/>
            <person name="Pujic P."/>
            <person name="Rawnsley T."/>
            <person name="Rouy Z."/>
            <person name="Schenowitz C."/>
            <person name="Sellstedt A."/>
            <person name="Tavares F."/>
            <person name="Tomkins J.P."/>
            <person name="Vallenet D."/>
            <person name="Valverde C."/>
            <person name="Wall L.G."/>
            <person name="Wang Y."/>
            <person name="Medigue C."/>
            <person name="Benson D.R."/>
        </authorList>
    </citation>
    <scope>NUCLEOTIDE SEQUENCE [LARGE SCALE GENOMIC DNA]</scope>
    <source>
        <strain evidence="3">DSM 45986 / CECT 9034 / ACN14a</strain>
    </source>
</reference>
<evidence type="ECO:0000256" key="1">
    <source>
        <dbReference type="SAM" id="MobiDB-lite"/>
    </source>
</evidence>
<evidence type="ECO:0000313" key="3">
    <source>
        <dbReference type="Proteomes" id="UP000000657"/>
    </source>
</evidence>
<dbReference type="AlphaFoldDB" id="Q0RJ38"/>
<gene>
    <name evidence="2" type="ordered locus">FRAAL3832</name>
</gene>
<name>Q0RJ38_FRAAA</name>
<feature type="compositionally biased region" description="Polar residues" evidence="1">
    <location>
        <begin position="36"/>
        <end position="47"/>
    </location>
</feature>
<sequence>MPEVDVTPTPQTWLVVATLHAGARGRAGRRPRSELHASTLNPRQWQVNGPIGASEPRSGGSLLPPVGIRRGEAGSTMT</sequence>
<accession>Q0RJ38</accession>
<protein>
    <submittedName>
        <fullName evidence="2">Uncharacterized protein</fullName>
    </submittedName>
</protein>
<evidence type="ECO:0000313" key="2">
    <source>
        <dbReference type="EMBL" id="CAJ62475.1"/>
    </source>
</evidence>